<evidence type="ECO:0000313" key="4">
    <source>
        <dbReference type="Proteomes" id="UP000001304"/>
    </source>
</evidence>
<dbReference type="InterPro" id="IPR001754">
    <property type="entry name" value="OMPdeCOase_dom"/>
</dbReference>
<dbReference type="SUPFAM" id="SSF51366">
    <property type="entry name" value="Ribulose-phoshate binding barrel"/>
    <property type="match status" value="1"/>
</dbReference>
<evidence type="ECO:0000259" key="2">
    <source>
        <dbReference type="SMART" id="SM00934"/>
    </source>
</evidence>
<dbReference type="STRING" id="583356.Igag_1921"/>
<accession>E0ST53</accession>
<dbReference type="PANTHER" id="PTHR35039">
    <property type="entry name" value="3-KETO-L-GULONATE-6-PHOSPHATE DECARBOXYLASE SGBH-RELATED"/>
    <property type="match status" value="1"/>
</dbReference>
<protein>
    <submittedName>
        <fullName evidence="3">Orotidine 5'-phosphate decarboxylase</fullName>
    </submittedName>
</protein>
<keyword evidence="1" id="KW-0456">Lyase</keyword>
<dbReference type="KEGG" id="iag:Igag_1921"/>
<dbReference type="Proteomes" id="UP000001304">
    <property type="component" value="Chromosome"/>
</dbReference>
<dbReference type="BioCyc" id="IAGG583356:GHAH-1910-MONOMER"/>
<dbReference type="GO" id="GO:0006207">
    <property type="term" value="P:'de novo' pyrimidine nucleobase biosynthetic process"/>
    <property type="evidence" value="ECO:0007669"/>
    <property type="project" value="InterPro"/>
</dbReference>
<organism evidence="3 4">
    <name type="scientific">Ignisphaera aggregans (strain DSM 17230 / JCM 13409 / AQ1.S1)</name>
    <dbReference type="NCBI Taxonomy" id="583356"/>
    <lineage>
        <taxon>Archaea</taxon>
        <taxon>Thermoproteota</taxon>
        <taxon>Thermoprotei</taxon>
        <taxon>Desulfurococcales</taxon>
        <taxon>Desulfurococcaceae</taxon>
        <taxon>Ignisphaera</taxon>
    </lineage>
</organism>
<sequence length="226" mass="24426">MGILVNEARKKPLLQVALDFTDLDTATNVALSVAKAGVDIIEIGTPLIKCCGLNSIRRIKSVVNANIFLADLKTVDAYDYEFQPYISNGANAVTMLGVVDDDIINDAVNLCKRLGADLVVDLIYVQNPVRRALRLAEIGVEVVSLHVGVDVQKKRGVTAKELLKEIEEISSSDVIVSVAGGIKPSEISQFIEYGAKIIVIGSAITKSPDPYKSSLEAINILNKYRT</sequence>
<dbReference type="Gene3D" id="3.20.20.70">
    <property type="entry name" value="Aldolase class I"/>
    <property type="match status" value="1"/>
</dbReference>
<keyword evidence="4" id="KW-1185">Reference proteome</keyword>
<dbReference type="HOGENOM" id="CLU_081825_1_1_2"/>
<evidence type="ECO:0000313" key="3">
    <source>
        <dbReference type="EMBL" id="ADM28714.1"/>
    </source>
</evidence>
<dbReference type="Pfam" id="PF00215">
    <property type="entry name" value="OMPdecase"/>
    <property type="match status" value="1"/>
</dbReference>
<dbReference type="GO" id="GO:0019854">
    <property type="term" value="P:L-ascorbic acid catabolic process"/>
    <property type="evidence" value="ECO:0007669"/>
    <property type="project" value="TreeGrafter"/>
</dbReference>
<name>E0ST53_IGNAA</name>
<dbReference type="GO" id="GO:0004590">
    <property type="term" value="F:orotidine-5'-phosphate decarboxylase activity"/>
    <property type="evidence" value="ECO:0007669"/>
    <property type="project" value="InterPro"/>
</dbReference>
<dbReference type="AlphaFoldDB" id="E0ST53"/>
<dbReference type="InterPro" id="IPR011060">
    <property type="entry name" value="RibuloseP-bd_barrel"/>
</dbReference>
<dbReference type="EMBL" id="CP002098">
    <property type="protein sequence ID" value="ADM28714.1"/>
    <property type="molecule type" value="Genomic_DNA"/>
</dbReference>
<dbReference type="GO" id="GO:0033982">
    <property type="term" value="F:3-dehydro-L-gulonate-6-phosphate decarboxylase activity"/>
    <property type="evidence" value="ECO:0007669"/>
    <property type="project" value="TreeGrafter"/>
</dbReference>
<dbReference type="InterPro" id="IPR013785">
    <property type="entry name" value="Aldolase_TIM"/>
</dbReference>
<feature type="domain" description="Orotidine 5'-phosphate decarboxylase" evidence="2">
    <location>
        <begin position="13"/>
        <end position="217"/>
    </location>
</feature>
<proteinExistence type="predicted"/>
<gene>
    <name evidence="3" type="ordered locus">Igag_1921</name>
</gene>
<dbReference type="SMART" id="SM00934">
    <property type="entry name" value="OMPdecase"/>
    <property type="match status" value="1"/>
</dbReference>
<reference evidence="3 4" key="1">
    <citation type="journal article" date="2010" name="Stand. Genomic Sci.">
        <title>Complete genome sequence of Ignisphaera aggregans type strain (AQ1.S1).</title>
        <authorList>
            <person name="Goker M."/>
            <person name="Held B."/>
            <person name="Lapidus A."/>
            <person name="Nolan M."/>
            <person name="Spring S."/>
            <person name="Yasawong M."/>
            <person name="Lucas S."/>
            <person name="Glavina Del Rio T."/>
            <person name="Tice H."/>
            <person name="Cheng J.F."/>
            <person name="Goodwin L."/>
            <person name="Tapia R."/>
            <person name="Pitluck S."/>
            <person name="Liolios K."/>
            <person name="Ivanova N."/>
            <person name="Mavromatis K."/>
            <person name="Mikhailova N."/>
            <person name="Pati A."/>
            <person name="Chen A."/>
            <person name="Palaniappan K."/>
            <person name="Brambilla E."/>
            <person name="Land M."/>
            <person name="Hauser L."/>
            <person name="Chang Y.J."/>
            <person name="Jeffries C.D."/>
            <person name="Brettin T."/>
            <person name="Detter J.C."/>
            <person name="Han C."/>
            <person name="Rohde M."/>
            <person name="Sikorski J."/>
            <person name="Woyke T."/>
            <person name="Bristow J."/>
            <person name="Eisen J.A."/>
            <person name="Markowitz V."/>
            <person name="Hugenholtz P."/>
            <person name="Kyrpides N.C."/>
            <person name="Klenk H.P."/>
        </authorList>
    </citation>
    <scope>NUCLEOTIDE SEQUENCE [LARGE SCALE GENOMIC DNA]</scope>
    <source>
        <strain evidence="4">DSM 17230 / JCM 13409 / AQ1.S1</strain>
    </source>
</reference>
<dbReference type="PANTHER" id="PTHR35039:SF3">
    <property type="entry name" value="3-KETO-L-GULONATE-6-PHOSPHATE DECARBOXYLASE SGBH-RELATED"/>
    <property type="match status" value="1"/>
</dbReference>
<evidence type="ECO:0000256" key="1">
    <source>
        <dbReference type="ARBA" id="ARBA00023239"/>
    </source>
</evidence>